<protein>
    <submittedName>
        <fullName evidence="2">Uncharacterized protein</fullName>
    </submittedName>
</protein>
<reference evidence="2" key="1">
    <citation type="submission" date="2023-11" db="EMBL/GenBank/DDBJ databases">
        <authorList>
            <person name="Alioto T."/>
            <person name="Alioto T."/>
            <person name="Gomez Garrido J."/>
        </authorList>
    </citation>
    <scope>NUCLEOTIDE SEQUENCE</scope>
</reference>
<proteinExistence type="predicted"/>
<feature type="region of interest" description="Disordered" evidence="1">
    <location>
        <begin position="97"/>
        <end position="130"/>
    </location>
</feature>
<sequence length="251" mass="26896">MNFSPYTWRADDGYLPPPGSMPGPPTGYTPIYCPWYFPGQQGPAYSYFPPPPPYPGAPVAAYPPPPPPKPASAKKSDPPAPPKPKIEKCILELKSVAPGESNTGGGSKSAKSSDHNKPNSNACGPPPSLRPGMNYMFSKEHTMLHIFNKASKGIFEGKYKGLQLPFKIFKVSTSFTVRDVIEKVVGKSGGGEGECKGWAATEVVEVGCGEWFKGTTIEYDSDKAKGTLGSMGWGPKRGKALPPVWLVVHKA</sequence>
<evidence type="ECO:0000313" key="3">
    <source>
        <dbReference type="Proteomes" id="UP001296104"/>
    </source>
</evidence>
<evidence type="ECO:0000313" key="2">
    <source>
        <dbReference type="EMBL" id="CAK4026125.1"/>
    </source>
</evidence>
<comment type="caution">
    <text evidence="2">The sequence shown here is derived from an EMBL/GenBank/DDBJ whole genome shotgun (WGS) entry which is preliminary data.</text>
</comment>
<evidence type="ECO:0000256" key="1">
    <source>
        <dbReference type="SAM" id="MobiDB-lite"/>
    </source>
</evidence>
<gene>
    <name evidence="2" type="ORF">LECACI_7A005003</name>
</gene>
<dbReference type="Proteomes" id="UP001296104">
    <property type="component" value="Unassembled WGS sequence"/>
</dbReference>
<feature type="region of interest" description="Disordered" evidence="1">
    <location>
        <begin position="56"/>
        <end position="85"/>
    </location>
</feature>
<feature type="compositionally biased region" description="Pro residues" evidence="1">
    <location>
        <begin position="56"/>
        <end position="70"/>
    </location>
</feature>
<accession>A0AAI9EBC5</accession>
<keyword evidence="3" id="KW-1185">Reference proteome</keyword>
<name>A0AAI9EBC5_9PEZI</name>
<dbReference type="EMBL" id="CAVMBE010000030">
    <property type="protein sequence ID" value="CAK4026125.1"/>
    <property type="molecule type" value="Genomic_DNA"/>
</dbReference>
<organism evidence="2 3">
    <name type="scientific">Lecanosticta acicola</name>
    <dbReference type="NCBI Taxonomy" id="111012"/>
    <lineage>
        <taxon>Eukaryota</taxon>
        <taxon>Fungi</taxon>
        <taxon>Dikarya</taxon>
        <taxon>Ascomycota</taxon>
        <taxon>Pezizomycotina</taxon>
        <taxon>Dothideomycetes</taxon>
        <taxon>Dothideomycetidae</taxon>
        <taxon>Mycosphaerellales</taxon>
        <taxon>Mycosphaerellaceae</taxon>
        <taxon>Lecanosticta</taxon>
    </lineage>
</organism>
<dbReference type="AlphaFoldDB" id="A0AAI9EBC5"/>